<dbReference type="InterPro" id="IPR013057">
    <property type="entry name" value="AA_transpt_TM"/>
</dbReference>
<evidence type="ECO:0000256" key="3">
    <source>
        <dbReference type="ARBA" id="ARBA00022989"/>
    </source>
</evidence>
<dbReference type="Pfam" id="PF01490">
    <property type="entry name" value="Aa_trans"/>
    <property type="match status" value="1"/>
</dbReference>
<keyword evidence="2 6" id="KW-0812">Transmembrane</keyword>
<dbReference type="STRING" id="151549.A0A4C1SFL3"/>
<dbReference type="Proteomes" id="UP000299102">
    <property type="component" value="Unassembled WGS sequence"/>
</dbReference>
<name>A0A4C1SFL3_EUMVA</name>
<comment type="caution">
    <text evidence="8">The sequence shown here is derived from an EMBL/GenBank/DDBJ whole genome shotgun (WGS) entry which is preliminary data.</text>
</comment>
<dbReference type="EMBL" id="BGZK01003404">
    <property type="protein sequence ID" value="GBP00953.1"/>
    <property type="molecule type" value="Genomic_DNA"/>
</dbReference>
<organism evidence="8 9">
    <name type="scientific">Eumeta variegata</name>
    <name type="common">Bagworm moth</name>
    <name type="synonym">Eumeta japonica</name>
    <dbReference type="NCBI Taxonomy" id="151549"/>
    <lineage>
        <taxon>Eukaryota</taxon>
        <taxon>Metazoa</taxon>
        <taxon>Ecdysozoa</taxon>
        <taxon>Arthropoda</taxon>
        <taxon>Hexapoda</taxon>
        <taxon>Insecta</taxon>
        <taxon>Pterygota</taxon>
        <taxon>Neoptera</taxon>
        <taxon>Endopterygota</taxon>
        <taxon>Lepidoptera</taxon>
        <taxon>Glossata</taxon>
        <taxon>Ditrysia</taxon>
        <taxon>Tineoidea</taxon>
        <taxon>Psychidae</taxon>
        <taxon>Oiketicinae</taxon>
        <taxon>Eumeta</taxon>
    </lineage>
</organism>
<evidence type="ECO:0000259" key="7">
    <source>
        <dbReference type="Pfam" id="PF01490"/>
    </source>
</evidence>
<keyword evidence="4 6" id="KW-0472">Membrane</keyword>
<evidence type="ECO:0000256" key="6">
    <source>
        <dbReference type="SAM" id="Phobius"/>
    </source>
</evidence>
<evidence type="ECO:0000313" key="8">
    <source>
        <dbReference type="EMBL" id="GBP00953.1"/>
    </source>
</evidence>
<gene>
    <name evidence="8" type="ORF">EVAR_68898_1</name>
</gene>
<dbReference type="GO" id="GO:0016020">
    <property type="term" value="C:membrane"/>
    <property type="evidence" value="ECO:0007669"/>
    <property type="project" value="UniProtKB-SubCell"/>
</dbReference>
<protein>
    <recommendedName>
        <fullName evidence="7">Amino acid transporter transmembrane domain-containing protein</fullName>
    </recommendedName>
</protein>
<dbReference type="AlphaFoldDB" id="A0A4C1SFL3"/>
<evidence type="ECO:0000256" key="2">
    <source>
        <dbReference type="ARBA" id="ARBA00022692"/>
    </source>
</evidence>
<sequence>MRIPDVIPYCRCYEQTKRYSTYKEEIHRRTRLTKIANRISKLNWQRVNSIARSTKKPVEESKERKKVEWRPQTDRPARNDLPLGATHDVEKVAGHHWYLDTLLHIFKANIGSGLLAMGDAFKNGGLVFATIMTAFLGVICVHAQHQL</sequence>
<accession>A0A4C1SFL3</accession>
<evidence type="ECO:0000256" key="5">
    <source>
        <dbReference type="SAM" id="MobiDB-lite"/>
    </source>
</evidence>
<feature type="non-terminal residue" evidence="8">
    <location>
        <position position="147"/>
    </location>
</feature>
<evidence type="ECO:0000256" key="4">
    <source>
        <dbReference type="ARBA" id="ARBA00023136"/>
    </source>
</evidence>
<dbReference type="OrthoDB" id="1684102at2759"/>
<keyword evidence="9" id="KW-1185">Reference proteome</keyword>
<feature type="domain" description="Amino acid transporter transmembrane" evidence="7">
    <location>
        <begin position="100"/>
        <end position="146"/>
    </location>
</feature>
<feature type="transmembrane region" description="Helical" evidence="6">
    <location>
        <begin position="125"/>
        <end position="144"/>
    </location>
</feature>
<feature type="region of interest" description="Disordered" evidence="5">
    <location>
        <begin position="51"/>
        <end position="82"/>
    </location>
</feature>
<evidence type="ECO:0000313" key="9">
    <source>
        <dbReference type="Proteomes" id="UP000299102"/>
    </source>
</evidence>
<evidence type="ECO:0000256" key="1">
    <source>
        <dbReference type="ARBA" id="ARBA00004370"/>
    </source>
</evidence>
<proteinExistence type="predicted"/>
<reference evidence="8 9" key="1">
    <citation type="journal article" date="2019" name="Commun. Biol.">
        <title>The bagworm genome reveals a unique fibroin gene that provides high tensile strength.</title>
        <authorList>
            <person name="Kono N."/>
            <person name="Nakamura H."/>
            <person name="Ohtoshi R."/>
            <person name="Tomita M."/>
            <person name="Numata K."/>
            <person name="Arakawa K."/>
        </authorList>
    </citation>
    <scope>NUCLEOTIDE SEQUENCE [LARGE SCALE GENOMIC DNA]</scope>
</reference>
<keyword evidence="3 6" id="KW-1133">Transmembrane helix</keyword>
<comment type="subcellular location">
    <subcellularLocation>
        <location evidence="1">Membrane</location>
    </subcellularLocation>
</comment>
<feature type="compositionally biased region" description="Basic and acidic residues" evidence="5">
    <location>
        <begin position="56"/>
        <end position="78"/>
    </location>
</feature>